<feature type="compositionally biased region" description="Acidic residues" evidence="1">
    <location>
        <begin position="679"/>
        <end position="700"/>
    </location>
</feature>
<feature type="region of interest" description="Disordered" evidence="1">
    <location>
        <begin position="566"/>
        <end position="700"/>
    </location>
</feature>
<reference evidence="2" key="1">
    <citation type="submission" date="2020-03" db="EMBL/GenBank/DDBJ databases">
        <title>FDA dAtabase for Regulatory Grade micrObial Sequences (FDA-ARGOS): Supporting development and validation of Infectious Disease Dx tests.</title>
        <authorList>
            <person name="Campos J."/>
            <person name="Goldberg B."/>
            <person name="Tallon L."/>
            <person name="Sadzewicz L."/>
            <person name="Vavikolanu K."/>
            <person name="Mehta A."/>
            <person name="Aluvathingal J."/>
            <person name="Nadendla S."/>
            <person name="Nandy P."/>
            <person name="Geyer C."/>
            <person name="Yan Y."/>
            <person name="Sichtig H."/>
        </authorList>
    </citation>
    <scope>NUCLEOTIDE SEQUENCE [LARGE SCALE GENOMIC DNA]</scope>
    <source>
        <strain evidence="2">FDAARGOS_652</strain>
    </source>
</reference>
<feature type="compositionally biased region" description="Low complexity" evidence="1">
    <location>
        <begin position="601"/>
        <end position="624"/>
    </location>
</feature>
<feature type="compositionally biased region" description="Acidic residues" evidence="1">
    <location>
        <begin position="566"/>
        <end position="584"/>
    </location>
</feature>
<feature type="compositionally biased region" description="Low complexity" evidence="1">
    <location>
        <begin position="31"/>
        <end position="47"/>
    </location>
</feature>
<dbReference type="GO" id="GO:0005737">
    <property type="term" value="C:cytoplasm"/>
    <property type="evidence" value="ECO:0007669"/>
    <property type="project" value="TreeGrafter"/>
</dbReference>
<protein>
    <submittedName>
        <fullName evidence="2">Uncharacterized protein</fullName>
    </submittedName>
</protein>
<dbReference type="OrthoDB" id="2011986at2759"/>
<gene>
    <name evidence="2" type="ORF">FOB60_003066</name>
</gene>
<evidence type="ECO:0000256" key="1">
    <source>
        <dbReference type="SAM" id="MobiDB-lite"/>
    </source>
</evidence>
<evidence type="ECO:0000313" key="3">
    <source>
        <dbReference type="Proteomes" id="UP000590412"/>
    </source>
</evidence>
<proteinExistence type="predicted"/>
<dbReference type="Proteomes" id="UP000590412">
    <property type="component" value="Unassembled WGS sequence"/>
</dbReference>
<comment type="caution">
    <text evidence="2">The sequence shown here is derived from an EMBL/GenBank/DDBJ whole genome shotgun (WGS) entry which is preliminary data.</text>
</comment>
<evidence type="ECO:0000313" key="2">
    <source>
        <dbReference type="EMBL" id="KAF6052810.1"/>
    </source>
</evidence>
<accession>A0A8X7NNQ4</accession>
<dbReference type="InterPro" id="IPR018810">
    <property type="entry name" value="UPF0662"/>
</dbReference>
<organism evidence="2 3">
    <name type="scientific">Candida parapsilosis</name>
    <name type="common">Yeast</name>
    <dbReference type="NCBI Taxonomy" id="5480"/>
    <lineage>
        <taxon>Eukaryota</taxon>
        <taxon>Fungi</taxon>
        <taxon>Dikarya</taxon>
        <taxon>Ascomycota</taxon>
        <taxon>Saccharomycotina</taxon>
        <taxon>Pichiomycetes</taxon>
        <taxon>Debaryomycetaceae</taxon>
        <taxon>Candida/Lodderomyces clade</taxon>
        <taxon>Candida</taxon>
    </lineage>
</organism>
<dbReference type="Pfam" id="PF10303">
    <property type="entry name" value="DUF2408"/>
    <property type="match status" value="2"/>
</dbReference>
<dbReference type="PANTHER" id="PTHR28086">
    <property type="entry name" value="UPF0662 PROTEIN YPL260W"/>
    <property type="match status" value="1"/>
</dbReference>
<feature type="region of interest" description="Disordered" evidence="1">
    <location>
        <begin position="223"/>
        <end position="243"/>
    </location>
</feature>
<dbReference type="GO" id="GO:0005634">
    <property type="term" value="C:nucleus"/>
    <property type="evidence" value="ECO:0007669"/>
    <property type="project" value="TreeGrafter"/>
</dbReference>
<feature type="compositionally biased region" description="Basic and acidic residues" evidence="1">
    <location>
        <begin position="653"/>
        <end position="664"/>
    </location>
</feature>
<feature type="compositionally biased region" description="Low complexity" evidence="1">
    <location>
        <begin position="11"/>
        <end position="23"/>
    </location>
</feature>
<dbReference type="AlphaFoldDB" id="A0A8X7NNQ4"/>
<feature type="region of interest" description="Disordered" evidence="1">
    <location>
        <begin position="1"/>
        <end position="61"/>
    </location>
</feature>
<dbReference type="EMBL" id="JABWAB010000004">
    <property type="protein sequence ID" value="KAF6052810.1"/>
    <property type="molecule type" value="Genomic_DNA"/>
</dbReference>
<name>A0A8X7NNQ4_CANPA</name>
<feature type="compositionally biased region" description="Polar residues" evidence="1">
    <location>
        <begin position="48"/>
        <end position="58"/>
    </location>
</feature>
<feature type="compositionally biased region" description="Polar residues" evidence="1">
    <location>
        <begin position="585"/>
        <end position="594"/>
    </location>
</feature>
<dbReference type="PANTHER" id="PTHR28086:SF1">
    <property type="entry name" value="CU(2+) SUPPRESSING AND BLEOMYCIN SENSITIVE PROTEIN 1"/>
    <property type="match status" value="1"/>
</dbReference>
<sequence>MSGLVTPHSRPGTPSGLATTTGGSSSGGGDQQQQQSQPDQSSLTPLSASTQGHSISRPSSAAAAAAVAATATSSHSSSKPSVPSYERSIYEQFMGLYKSLLEIKNNRNKYIDSKQVYSIYDTFLDAINELKLTRKDEELKGMKLDLPNSNDSIIDDIFQLLSLCFVTCGLIKFAPATYSSLSTVMKLLTHLKECKVYTMADLEPVGQRLSEISEIILSSQDKYAADDDEEQQQGGADGGKLSQNHQIEENLLRNKLNKCENLFKELVDNFENIPHDLEPIYHALIDLRHQLLTFVTDFGGSGDDDDETKRNQLKEKISGFKNELKQIEKLRDESDGKFHSSEVHDEHQLDSIQAVLNGLIDDCNNLISDLLLHDEAYTLESLEISDDASPELKKQYDQVYKSLQDMKATLENILLTRRWTLRETDLYNYQKTLKTIDDSRIKIFDQTPKGTYKKYQTLILYLLRKCYSIVYKLLESSEPVSESLAPIHNQLQTVKRCLLELKRVDGLNNLRELYPFQFKLASIDNLRKDGKFIIHQTVPEGQGAVCALLSECFDILQEMKIDLEEKELEDEDDEEEEEEEDENEGAQNAKGQTNNDEEGAGTNNDPTSGGTTTTTNGAASPTKTGKVAISGSFTNSKESGEGGLGTNSEVDDVELKRNRFKEFNEADYDVESESAFGGDYDDDDDALSINDSEVEGNDYY</sequence>